<keyword evidence="2" id="KW-1185">Reference proteome</keyword>
<name>A0ABT0Q5M3_9RHOB</name>
<comment type="caution">
    <text evidence="1">The sequence shown here is derived from an EMBL/GenBank/DDBJ whole genome shotgun (WGS) entry which is preliminary data.</text>
</comment>
<evidence type="ECO:0000313" key="2">
    <source>
        <dbReference type="Proteomes" id="UP001203880"/>
    </source>
</evidence>
<gene>
    <name evidence="1" type="ORF">M3P21_16710</name>
</gene>
<reference evidence="1" key="1">
    <citation type="submission" date="2022-05" db="EMBL/GenBank/DDBJ databases">
        <authorList>
            <person name="Park J.-S."/>
        </authorList>
    </citation>
    <scope>NUCLEOTIDE SEQUENCE</scope>
    <source>
        <strain evidence="1">2012CJ41-6</strain>
    </source>
</reference>
<evidence type="ECO:0000313" key="1">
    <source>
        <dbReference type="EMBL" id="MCL6285171.1"/>
    </source>
</evidence>
<proteinExistence type="predicted"/>
<dbReference type="RefSeq" id="WP_249711708.1">
    <property type="nucleotide sequence ID" value="NZ_JAMFMB010000024.1"/>
</dbReference>
<organism evidence="1 2">
    <name type="scientific">Ruegeria spongiae</name>
    <dbReference type="NCBI Taxonomy" id="2942209"/>
    <lineage>
        <taxon>Bacteria</taxon>
        <taxon>Pseudomonadati</taxon>
        <taxon>Pseudomonadota</taxon>
        <taxon>Alphaproteobacteria</taxon>
        <taxon>Rhodobacterales</taxon>
        <taxon>Roseobacteraceae</taxon>
        <taxon>Ruegeria</taxon>
    </lineage>
</organism>
<accession>A0ABT0Q5M3</accession>
<dbReference type="Proteomes" id="UP001203880">
    <property type="component" value="Unassembled WGS sequence"/>
</dbReference>
<protein>
    <submittedName>
        <fullName evidence="1">SH3 domain-containing protein</fullName>
    </submittedName>
</protein>
<sequence length="191" mass="20560">MTLLMTGQVIAADPWPRLYAVTGVAADDVLNIRSDPRAGADKIGALAPDAREVEIVRRDSSGSWGRVNVMEHGGWVSMRYLAPQGPGFDADYPGPLHCYGTEPFWSLSADPGSTAEFRFFDAEPAALSAGARQPAMGYSDRLRFALGDSGQAIIRRAECSDGMSDNAFALEIDLILDDDRFLTGCCSIAPR</sequence>
<dbReference type="EMBL" id="JAMFMB010000024">
    <property type="protein sequence ID" value="MCL6285171.1"/>
    <property type="molecule type" value="Genomic_DNA"/>
</dbReference>
<dbReference type="Gene3D" id="2.30.30.40">
    <property type="entry name" value="SH3 Domains"/>
    <property type="match status" value="1"/>
</dbReference>